<proteinExistence type="predicted"/>
<keyword evidence="4" id="KW-1185">Reference proteome</keyword>
<dbReference type="Pfam" id="PF16027">
    <property type="entry name" value="DUF4786"/>
    <property type="match status" value="1"/>
</dbReference>
<feature type="compositionally biased region" description="Low complexity" evidence="1">
    <location>
        <begin position="70"/>
        <end position="94"/>
    </location>
</feature>
<evidence type="ECO:0000256" key="1">
    <source>
        <dbReference type="SAM" id="MobiDB-lite"/>
    </source>
</evidence>
<reference evidence="3 4" key="1">
    <citation type="submission" date="2019-08" db="EMBL/GenBank/DDBJ databases">
        <title>The genome of the soybean aphid Biotype 1, its phylome, world population structure and adaptation to the North American continent.</title>
        <authorList>
            <person name="Giordano R."/>
            <person name="Donthu R.K."/>
            <person name="Hernandez A.G."/>
            <person name="Wright C.L."/>
            <person name="Zimin A.V."/>
        </authorList>
    </citation>
    <scope>NUCLEOTIDE SEQUENCE [LARGE SCALE GENOMIC DNA]</scope>
    <source>
        <tissue evidence="3">Whole aphids</tissue>
    </source>
</reference>
<comment type="caution">
    <text evidence="3">The sequence shown here is derived from an EMBL/GenBank/DDBJ whole genome shotgun (WGS) entry which is preliminary data.</text>
</comment>
<evidence type="ECO:0000256" key="2">
    <source>
        <dbReference type="SAM" id="SignalP"/>
    </source>
</evidence>
<evidence type="ECO:0000313" key="3">
    <source>
        <dbReference type="EMBL" id="KAE9532819.1"/>
    </source>
</evidence>
<keyword evidence="2" id="KW-0732">Signal</keyword>
<dbReference type="EMBL" id="VYZN01000038">
    <property type="protein sequence ID" value="KAE9532819.1"/>
    <property type="molecule type" value="Genomic_DNA"/>
</dbReference>
<protein>
    <submittedName>
        <fullName evidence="3">Uncharacterized protein</fullName>
    </submittedName>
</protein>
<gene>
    <name evidence="3" type="ORF">AGLY_009900</name>
</gene>
<feature type="signal peptide" evidence="2">
    <location>
        <begin position="1"/>
        <end position="17"/>
    </location>
</feature>
<feature type="chain" id="PRO_5026316879" evidence="2">
    <location>
        <begin position="18"/>
        <end position="313"/>
    </location>
</feature>
<organism evidence="3 4">
    <name type="scientific">Aphis glycines</name>
    <name type="common">Soybean aphid</name>
    <dbReference type="NCBI Taxonomy" id="307491"/>
    <lineage>
        <taxon>Eukaryota</taxon>
        <taxon>Metazoa</taxon>
        <taxon>Ecdysozoa</taxon>
        <taxon>Arthropoda</taxon>
        <taxon>Hexapoda</taxon>
        <taxon>Insecta</taxon>
        <taxon>Pterygota</taxon>
        <taxon>Neoptera</taxon>
        <taxon>Paraneoptera</taxon>
        <taxon>Hemiptera</taxon>
        <taxon>Sternorrhyncha</taxon>
        <taxon>Aphidomorpha</taxon>
        <taxon>Aphidoidea</taxon>
        <taxon>Aphididae</taxon>
        <taxon>Aphidini</taxon>
        <taxon>Aphis</taxon>
        <taxon>Aphis</taxon>
    </lineage>
</organism>
<dbReference type="InterPro" id="IPR031983">
    <property type="entry name" value="DUF4786"/>
</dbReference>
<name>A0A6G0THS1_APHGL</name>
<sequence>MRKIVLVFAVAAAMVAAFGVVPAAAKKQKEDRGGVKSTAVENGNDVDGRGAETANDYDSQRFPVMYSADESTASTPEPAAAPAKTSTKQSSSKQHNAKLLNKLGMKRVRTSGGTADNGVANHHRKRLASQSRSKYAADGKGGSDSQMFIVKLPPHSHFYDDGSAVRQRLGQPHQQTPYKNMNTVPVGFVSNGKPAKVYHWNLPTIKHALSGGRYKGVNDLVAMQHQQQQMQQQLHHLQYAQAGDFDHPSAAGSKILPRRTLYYKPRAAGKPVKKSFVNNGKPNGFYVVSSKNSAAVVPQYHKIIKAYYGSGDD</sequence>
<evidence type="ECO:0000313" key="4">
    <source>
        <dbReference type="Proteomes" id="UP000475862"/>
    </source>
</evidence>
<feature type="region of interest" description="Disordered" evidence="1">
    <location>
        <begin position="25"/>
        <end position="142"/>
    </location>
</feature>
<dbReference type="AlphaFoldDB" id="A0A6G0THS1"/>
<accession>A0A6G0THS1</accession>
<dbReference type="Proteomes" id="UP000475862">
    <property type="component" value="Unassembled WGS sequence"/>
</dbReference>
<dbReference type="OrthoDB" id="6609132at2759"/>